<dbReference type="EMBL" id="FNAV01000004">
    <property type="protein sequence ID" value="SDE53665.1"/>
    <property type="molecule type" value="Genomic_DNA"/>
</dbReference>
<organism evidence="1 2">
    <name type="scientific">Salipiger thiooxidans</name>
    <dbReference type="NCBI Taxonomy" id="282683"/>
    <lineage>
        <taxon>Bacteria</taxon>
        <taxon>Pseudomonadati</taxon>
        <taxon>Pseudomonadota</taxon>
        <taxon>Alphaproteobacteria</taxon>
        <taxon>Rhodobacterales</taxon>
        <taxon>Roseobacteraceae</taxon>
        <taxon>Salipiger</taxon>
    </lineage>
</organism>
<evidence type="ECO:0000313" key="1">
    <source>
        <dbReference type="EMBL" id="SDE53665.1"/>
    </source>
</evidence>
<dbReference type="RefSeq" id="WP_089957724.1">
    <property type="nucleotide sequence ID" value="NZ_FNAV01000004.1"/>
</dbReference>
<dbReference type="STRING" id="282683.SAMN04488105_104363"/>
<protein>
    <submittedName>
        <fullName evidence="1">Uncharacterized protein</fullName>
    </submittedName>
</protein>
<keyword evidence="2" id="KW-1185">Reference proteome</keyword>
<dbReference type="Proteomes" id="UP000198994">
    <property type="component" value="Unassembled WGS sequence"/>
</dbReference>
<name>A0A1G7DS17_9RHOB</name>
<sequence length="351" mass="38194">MGVVSSDERRVIQTRLLGIGAANLALVYGDATGEPADWVLNDAPAATVVKLIGRLGNDAVLAMAVCEALIALTPAHPDNPNLRAIADRLQAQAAQALADPTKEIWIGSEPVVDRAGLRVLLSELHSGFDHSVIYVAGGPLSGRSHSFQLIRHVAQKLDIPIQKVGFDVETEKRTVHHLFDCLHDAYNIAVGGTPVTEGATPGDAASKLVRHLRNQLQNMPYVDPRLWLVIDFSDEVPDPAVPEFLRLFCADRDANAFNNCVLFVLGPTAHLDTMRGELYNMQVEDLRPVNQTDVLEAAAILNGRGTVPLDEDAVTARASEIYDALAALPETGRLPELRRRMLDLRREVRAP</sequence>
<proteinExistence type="predicted"/>
<accession>A0A1G7DS17</accession>
<gene>
    <name evidence="1" type="ORF">SAMN04488105_104363</name>
</gene>
<dbReference type="AlphaFoldDB" id="A0A1G7DS17"/>
<evidence type="ECO:0000313" key="2">
    <source>
        <dbReference type="Proteomes" id="UP000198994"/>
    </source>
</evidence>
<dbReference type="OrthoDB" id="3985894at2"/>
<reference evidence="2" key="1">
    <citation type="submission" date="2016-10" db="EMBL/GenBank/DDBJ databases">
        <authorList>
            <person name="Varghese N."/>
            <person name="Submissions S."/>
        </authorList>
    </citation>
    <scope>NUCLEOTIDE SEQUENCE [LARGE SCALE GENOMIC DNA]</scope>
    <source>
        <strain evidence="2">DSM 10146</strain>
    </source>
</reference>